<feature type="transmembrane region" description="Helical" evidence="13">
    <location>
        <begin position="286"/>
        <end position="304"/>
    </location>
</feature>
<dbReference type="GeneID" id="5891986"/>
<evidence type="ECO:0000256" key="8">
    <source>
        <dbReference type="ARBA" id="ARBA00022989"/>
    </source>
</evidence>
<dbReference type="FunFam" id="1.10.287.70:FF:000028">
    <property type="entry name" value="potassium voltage-gated channel subfamily D member 3"/>
    <property type="match status" value="1"/>
</dbReference>
<keyword evidence="7" id="KW-0630">Potassium</keyword>
<dbReference type="GO" id="GO:0005249">
    <property type="term" value="F:voltage-gated potassium channel activity"/>
    <property type="evidence" value="ECO:0007669"/>
    <property type="project" value="InterPro"/>
</dbReference>
<dbReference type="FunCoup" id="A9V1I5">
    <property type="interactions" value="289"/>
</dbReference>
<dbReference type="STRING" id="81824.A9V1I5"/>
<gene>
    <name evidence="15" type="ORF">MONBRDRAFT_8918</name>
</gene>
<evidence type="ECO:0000256" key="2">
    <source>
        <dbReference type="ARBA" id="ARBA00022448"/>
    </source>
</evidence>
<keyword evidence="5" id="KW-0631">Potassium channel</keyword>
<dbReference type="GO" id="GO:0071805">
    <property type="term" value="P:potassium ion transmembrane transport"/>
    <property type="evidence" value="ECO:0000318"/>
    <property type="project" value="GO_Central"/>
</dbReference>
<dbReference type="KEGG" id="mbr:MONBRDRAFT_8918"/>
<feature type="domain" description="Ion transport" evidence="14">
    <location>
        <begin position="285"/>
        <end position="515"/>
    </location>
</feature>
<evidence type="ECO:0000313" key="16">
    <source>
        <dbReference type="Proteomes" id="UP000001357"/>
    </source>
</evidence>
<evidence type="ECO:0000256" key="5">
    <source>
        <dbReference type="ARBA" id="ARBA00022826"/>
    </source>
</evidence>
<dbReference type="Gene3D" id="1.20.120.350">
    <property type="entry name" value="Voltage-gated potassium channels. Chain C"/>
    <property type="match status" value="1"/>
</dbReference>
<evidence type="ECO:0000256" key="7">
    <source>
        <dbReference type="ARBA" id="ARBA00022958"/>
    </source>
</evidence>
<keyword evidence="11" id="KW-0407">Ion channel</keyword>
<evidence type="ECO:0000259" key="14">
    <source>
        <dbReference type="Pfam" id="PF00520"/>
    </source>
</evidence>
<dbReference type="eggNOG" id="KOG1545">
    <property type="taxonomic scope" value="Eukaryota"/>
</dbReference>
<keyword evidence="4 13" id="KW-0812">Transmembrane</keyword>
<evidence type="ECO:0000256" key="13">
    <source>
        <dbReference type="SAM" id="Phobius"/>
    </source>
</evidence>
<evidence type="ECO:0000256" key="3">
    <source>
        <dbReference type="ARBA" id="ARBA00022538"/>
    </source>
</evidence>
<protein>
    <recommendedName>
        <fullName evidence="14">Ion transport domain-containing protein</fullName>
    </recommendedName>
</protein>
<reference evidence="15 16" key="1">
    <citation type="journal article" date="2008" name="Nature">
        <title>The genome of the choanoflagellate Monosiga brevicollis and the origin of metazoans.</title>
        <authorList>
            <consortium name="JGI Sequencing"/>
            <person name="King N."/>
            <person name="Westbrook M.J."/>
            <person name="Young S.L."/>
            <person name="Kuo A."/>
            <person name="Abedin M."/>
            <person name="Chapman J."/>
            <person name="Fairclough S."/>
            <person name="Hellsten U."/>
            <person name="Isogai Y."/>
            <person name="Letunic I."/>
            <person name="Marr M."/>
            <person name="Pincus D."/>
            <person name="Putnam N."/>
            <person name="Rokas A."/>
            <person name="Wright K.J."/>
            <person name="Zuzow R."/>
            <person name="Dirks W."/>
            <person name="Good M."/>
            <person name="Goodstein D."/>
            <person name="Lemons D."/>
            <person name="Li W."/>
            <person name="Lyons J.B."/>
            <person name="Morris A."/>
            <person name="Nichols S."/>
            <person name="Richter D.J."/>
            <person name="Salamov A."/>
            <person name="Bork P."/>
            <person name="Lim W.A."/>
            <person name="Manning G."/>
            <person name="Miller W.T."/>
            <person name="McGinnis W."/>
            <person name="Shapiro H."/>
            <person name="Tjian R."/>
            <person name="Grigoriev I.V."/>
            <person name="Rokhsar D."/>
        </authorList>
    </citation>
    <scope>NUCLEOTIDE SEQUENCE [LARGE SCALE GENOMIC DNA]</scope>
    <source>
        <strain evidence="16">MX1 / ATCC 50154</strain>
    </source>
</reference>
<dbReference type="InParanoid" id="A9V1I5"/>
<dbReference type="RefSeq" id="XP_001746676.1">
    <property type="nucleotide sequence ID" value="XM_001746624.1"/>
</dbReference>
<keyword evidence="6" id="KW-0851">Voltage-gated channel</keyword>
<dbReference type="AlphaFoldDB" id="A9V1I5"/>
<evidence type="ECO:0000256" key="11">
    <source>
        <dbReference type="ARBA" id="ARBA00023303"/>
    </source>
</evidence>
<dbReference type="PANTHER" id="PTHR11537">
    <property type="entry name" value="VOLTAGE-GATED POTASSIUM CHANNEL"/>
    <property type="match status" value="1"/>
</dbReference>
<feature type="transmembrane region" description="Helical" evidence="13">
    <location>
        <begin position="325"/>
        <end position="346"/>
    </location>
</feature>
<dbReference type="InterPro" id="IPR005821">
    <property type="entry name" value="Ion_trans_dom"/>
</dbReference>
<keyword evidence="3" id="KW-0633">Potassium transport</keyword>
<dbReference type="InterPro" id="IPR028325">
    <property type="entry name" value="VG_K_chnl"/>
</dbReference>
<dbReference type="GO" id="GO:0016020">
    <property type="term" value="C:membrane"/>
    <property type="evidence" value="ECO:0000318"/>
    <property type="project" value="GO_Central"/>
</dbReference>
<evidence type="ECO:0000256" key="4">
    <source>
        <dbReference type="ARBA" id="ARBA00022692"/>
    </source>
</evidence>
<accession>A9V1I5</accession>
<keyword evidence="10 13" id="KW-0472">Membrane</keyword>
<feature type="transmembrane region" description="Helical" evidence="13">
    <location>
        <begin position="366"/>
        <end position="392"/>
    </location>
</feature>
<dbReference type="Proteomes" id="UP000001357">
    <property type="component" value="Unassembled WGS sequence"/>
</dbReference>
<dbReference type="InterPro" id="IPR027359">
    <property type="entry name" value="Volt_channel_dom_sf"/>
</dbReference>
<dbReference type="Pfam" id="PF00520">
    <property type="entry name" value="Ion_trans"/>
    <property type="match status" value="1"/>
</dbReference>
<keyword evidence="2" id="KW-0813">Transport</keyword>
<feature type="transmembrane region" description="Helical" evidence="13">
    <location>
        <begin position="484"/>
        <end position="505"/>
    </location>
</feature>
<evidence type="ECO:0000256" key="6">
    <source>
        <dbReference type="ARBA" id="ARBA00022882"/>
    </source>
</evidence>
<feature type="region of interest" description="Disordered" evidence="12">
    <location>
        <begin position="570"/>
        <end position="589"/>
    </location>
</feature>
<dbReference type="GO" id="GO:0008076">
    <property type="term" value="C:voltage-gated potassium channel complex"/>
    <property type="evidence" value="ECO:0007669"/>
    <property type="project" value="InterPro"/>
</dbReference>
<evidence type="ECO:0000256" key="9">
    <source>
        <dbReference type="ARBA" id="ARBA00023065"/>
    </source>
</evidence>
<dbReference type="GO" id="GO:0001508">
    <property type="term" value="P:action potential"/>
    <property type="evidence" value="ECO:0000318"/>
    <property type="project" value="GO_Central"/>
</dbReference>
<dbReference type="PANTHER" id="PTHR11537:SF254">
    <property type="entry name" value="POTASSIUM VOLTAGE-GATED CHANNEL PROTEIN SHAB"/>
    <property type="match status" value="1"/>
</dbReference>
<keyword evidence="9" id="KW-0406">Ion transport</keyword>
<comment type="subcellular location">
    <subcellularLocation>
        <location evidence="1">Membrane</location>
        <topology evidence="1">Multi-pass membrane protein</topology>
    </subcellularLocation>
</comment>
<dbReference type="EMBL" id="CH991554">
    <property type="protein sequence ID" value="EDQ88572.1"/>
    <property type="molecule type" value="Genomic_DNA"/>
</dbReference>
<evidence type="ECO:0000256" key="1">
    <source>
        <dbReference type="ARBA" id="ARBA00004141"/>
    </source>
</evidence>
<keyword evidence="8 13" id="KW-1133">Transmembrane helix</keyword>
<evidence type="ECO:0000313" key="15">
    <source>
        <dbReference type="EMBL" id="EDQ88572.1"/>
    </source>
</evidence>
<name>A9V1I5_MONBE</name>
<evidence type="ECO:0000256" key="12">
    <source>
        <dbReference type="SAM" id="MobiDB-lite"/>
    </source>
</evidence>
<proteinExistence type="predicted"/>
<dbReference type="PRINTS" id="PR00169">
    <property type="entry name" value="KCHANNEL"/>
</dbReference>
<sequence length="629" mass="69441">MDHSEFVVEVVGLADPAAHQDQDHDRQSGHVRSIMTPGRKLVLDIKEAVEFPLQAYAAVHPQRPVPVDEIDLCYMDGTCLDLSQEADLRVLKVLATDTLRARGLPICLLVKLGSESWSDQVLSAVPEYLGTSPAPPPVARDTTTTPLTPAGYLLVEASVKAEAERVREEHAKRVVDGPRVSFNFAQEPRRTAVTTFPVAIGEAPSTTLEAETAATGDDDLAPVFSPSEGDGDNISDVLTRSSAFDFDNPAFLSDEELALRSVSDDDDDRNSDCIWWLKANHPISRFFEISTMIVILISVCGFVFETLPAYRLGDDGEPRTDNHPTFFTIESVCIAWFTIEYGMRFYAAGPTRLTKWMWEPMNLIDLIAILPYYIGLGLNSSGASSVAVVRILRLTRISRLLKFSRHSEGLQDMIVCISKSSKELVLLFLITIVAATLFGSAIFYCEQDADSGFISIPEGMWWAVVTMTTVGYGDISPTTTQGKIVGSLVASIGVVLMAIPAGIFISEFMRLHQERQLSDAKLLKHEVILQRLRNRMDDVNHSISAYVLAREEHSKRMQIYYRNKLADQAAANNASTGSESRRRSSAKPNKYEGQLYQLDMDDIQVSNSGPGTYYRGTMFTTSGGDQQAS</sequence>
<organism evidence="15 16">
    <name type="scientific">Monosiga brevicollis</name>
    <name type="common">Choanoflagellate</name>
    <dbReference type="NCBI Taxonomy" id="81824"/>
    <lineage>
        <taxon>Eukaryota</taxon>
        <taxon>Choanoflagellata</taxon>
        <taxon>Craspedida</taxon>
        <taxon>Salpingoecidae</taxon>
        <taxon>Monosiga</taxon>
    </lineage>
</organism>
<evidence type="ECO:0000256" key="10">
    <source>
        <dbReference type="ARBA" id="ARBA00023136"/>
    </source>
</evidence>
<keyword evidence="16" id="KW-1185">Reference proteome</keyword>
<dbReference type="SUPFAM" id="SSF81324">
    <property type="entry name" value="Voltage-gated potassium channels"/>
    <property type="match status" value="1"/>
</dbReference>
<dbReference type="Gene3D" id="1.10.287.70">
    <property type="match status" value="1"/>
</dbReference>
<feature type="transmembrane region" description="Helical" evidence="13">
    <location>
        <begin position="424"/>
        <end position="444"/>
    </location>
</feature>